<evidence type="ECO:0000259" key="2">
    <source>
        <dbReference type="Pfam" id="PF02719"/>
    </source>
</evidence>
<dbReference type="Gene3D" id="3.40.50.720">
    <property type="entry name" value="NAD(P)-binding Rossmann-like Domain"/>
    <property type="match status" value="2"/>
</dbReference>
<name>A0A5Z1H2Y6_CAMJU</name>
<feature type="domain" description="Polysaccharide biosynthesis protein CapD-like" evidence="2">
    <location>
        <begin position="276"/>
        <end position="552"/>
    </location>
</feature>
<dbReference type="InterPro" id="IPR051203">
    <property type="entry name" value="Polysaccharide_Synthase-Rel"/>
</dbReference>
<dbReference type="RefSeq" id="WP_052778504.1">
    <property type="nucleotide sequence ID" value="NZ_AP028361.1"/>
</dbReference>
<dbReference type="PANTHER" id="PTHR43318:SF1">
    <property type="entry name" value="POLYSACCHARIDE BIOSYNTHESIS PROTEIN EPSC-RELATED"/>
    <property type="match status" value="1"/>
</dbReference>
<dbReference type="SUPFAM" id="SSF51735">
    <property type="entry name" value="NAD(P)-binding Rossmann-fold domains"/>
    <property type="match status" value="1"/>
</dbReference>
<dbReference type="AlphaFoldDB" id="A0A5Z1H2Y6"/>
<dbReference type="InterPro" id="IPR003869">
    <property type="entry name" value="Polysac_CapD-like"/>
</dbReference>
<gene>
    <name evidence="3" type="primary">pglF</name>
    <name evidence="3" type="ORF">F0E97_03400</name>
</gene>
<evidence type="ECO:0000256" key="1">
    <source>
        <dbReference type="ARBA" id="ARBA00007430"/>
    </source>
</evidence>
<reference evidence="3" key="1">
    <citation type="submission" date="2019-08" db="EMBL/GenBank/DDBJ databases">
        <authorList>
            <person name="Ashton P.M."/>
            <person name="Dallman T."/>
            <person name="Nair S."/>
            <person name="De Pinna E."/>
            <person name="Peters T."/>
            <person name="Grant K."/>
        </authorList>
    </citation>
    <scope>NUCLEOTIDE SEQUENCE</scope>
    <source>
        <strain evidence="3">251897</strain>
    </source>
</reference>
<protein>
    <submittedName>
        <fullName evidence="3">UDP-N-acetylglucosamine 4,6-dehydratase (Configuration-retaining)</fullName>
        <ecNumber evidence="3">4.2.1.135</ecNumber>
    </submittedName>
</protein>
<keyword evidence="3" id="KW-0456">Lyase</keyword>
<organism evidence="3">
    <name type="scientific">Campylobacter jejuni</name>
    <dbReference type="NCBI Taxonomy" id="197"/>
    <lineage>
        <taxon>Bacteria</taxon>
        <taxon>Pseudomonadati</taxon>
        <taxon>Campylobacterota</taxon>
        <taxon>Epsilonproteobacteria</taxon>
        <taxon>Campylobacterales</taxon>
        <taxon>Campylobacteraceae</taxon>
        <taxon>Campylobacter</taxon>
    </lineage>
</organism>
<accession>A0A5Z1H2Y6</accession>
<evidence type="ECO:0000313" key="3">
    <source>
        <dbReference type="EMBL" id="ECQ7311296.1"/>
    </source>
</evidence>
<dbReference type="PANTHER" id="PTHR43318">
    <property type="entry name" value="UDP-N-ACETYLGLUCOSAMINE 4,6-DEHYDRATASE"/>
    <property type="match status" value="1"/>
</dbReference>
<dbReference type="InterPro" id="IPR029063">
    <property type="entry name" value="SAM-dependent_MTases_sf"/>
</dbReference>
<dbReference type="EMBL" id="AAKCPW010000003">
    <property type="protein sequence ID" value="ECQ7311296.1"/>
    <property type="molecule type" value="Genomic_DNA"/>
</dbReference>
<dbReference type="CDD" id="cd05237">
    <property type="entry name" value="UDP_invert_4-6DH_SDR_e"/>
    <property type="match status" value="1"/>
</dbReference>
<dbReference type="GO" id="GO:0016829">
    <property type="term" value="F:lyase activity"/>
    <property type="evidence" value="ECO:0007669"/>
    <property type="project" value="UniProtKB-KW"/>
</dbReference>
<dbReference type="EC" id="4.2.1.135" evidence="3"/>
<proteinExistence type="inferred from homology"/>
<dbReference type="Pfam" id="PF02719">
    <property type="entry name" value="Polysacc_synt_2"/>
    <property type="match status" value="1"/>
</dbReference>
<dbReference type="SUPFAM" id="SSF53335">
    <property type="entry name" value="S-adenosyl-L-methionine-dependent methyltransferases"/>
    <property type="match status" value="1"/>
</dbReference>
<comment type="similarity">
    <text evidence="1">Belongs to the polysaccharide synthase family.</text>
</comment>
<comment type="caution">
    <text evidence="3">The sequence shown here is derived from an EMBL/GenBank/DDBJ whole genome shotgun (WGS) entry which is preliminary data.</text>
</comment>
<dbReference type="InterPro" id="IPR036291">
    <property type="entry name" value="NAD(P)-bd_dom_sf"/>
</dbReference>
<sequence>MIFYKSKRLAFFLTSDIVLILLSVYLAFSLRFSGDIPSIFYHGMMVSAIILLVLKLSFLFVFRIYKVAWRFFSLNEARKIFIALLLAEFCFFLIFYFFSDFFNPFPRSAIVIDFVLSYMFIGTLRISKRMLVDFKPFRMKEEEEETPCIVVGATSKALHLLKGAKEGSLGLFPVGVVDARKELIGTYCDKFIVEEKEKIKSYVEQGVKTAIIALRLEQEELKKLFEELVAYGICDVKIFSFTRNEARDISIEDLLARKPKDLDDSAVAAFLKDKVVLVSGAGGTIGSELCKQCIKFGAKHLIMVDHSEYNLYKINDDLNLYKEKITPILLSILDKQSLDEVLKTYKPELILHAAAYKHVPLCEQNPHSAVINNILGTKILCDSAKENKVAKFVMISTDKAVRPTNIMGCTKRVCELYTLSMSDENFEVACVRFGNVLGSSGSVIPKFKAQIANNEPLTLTHPDIVRYFMLVAEAVQLVLQAGAIAKGGELFVLDMGRPVKIIDLAKKMLLLSNRNDLEIKITGLRKGEKLYEELLIDENDAKTQYESIFVAKNEKVDLDWLNKEIENLQICEDISEALLKIVPEFKHNKEGV</sequence>